<evidence type="ECO:0000256" key="3">
    <source>
        <dbReference type="ARBA" id="ARBA00022538"/>
    </source>
</evidence>
<dbReference type="Proteomes" id="UP000810252">
    <property type="component" value="Unassembled WGS sequence"/>
</dbReference>
<dbReference type="NCBIfam" id="NF007038">
    <property type="entry name" value="PRK09496.2-6"/>
    <property type="match status" value="1"/>
</dbReference>
<evidence type="ECO:0000256" key="4">
    <source>
        <dbReference type="ARBA" id="ARBA00022958"/>
    </source>
</evidence>
<dbReference type="InterPro" id="IPR036721">
    <property type="entry name" value="RCK_C_sf"/>
</dbReference>
<dbReference type="EMBL" id="JADIMQ010000125">
    <property type="protein sequence ID" value="MBO8449368.1"/>
    <property type="molecule type" value="Genomic_DNA"/>
</dbReference>
<reference evidence="9" key="1">
    <citation type="submission" date="2020-10" db="EMBL/GenBank/DDBJ databases">
        <authorList>
            <person name="Gilroy R."/>
        </authorList>
    </citation>
    <scope>NUCLEOTIDE SEQUENCE</scope>
    <source>
        <strain evidence="9">20514</strain>
    </source>
</reference>
<feature type="domain" description="RCK C-terminal" evidence="8">
    <location>
        <begin position="372"/>
        <end position="452"/>
    </location>
</feature>
<evidence type="ECO:0000313" key="9">
    <source>
        <dbReference type="EMBL" id="MBO8449368.1"/>
    </source>
</evidence>
<dbReference type="PANTHER" id="PTHR43833:SF5">
    <property type="entry name" value="TRK SYSTEM POTASSIUM UPTAKE PROTEIN TRKA"/>
    <property type="match status" value="1"/>
</dbReference>
<keyword evidence="4" id="KW-0630">Potassium</keyword>
<dbReference type="InterPro" id="IPR003148">
    <property type="entry name" value="RCK_N"/>
</dbReference>
<keyword evidence="2" id="KW-0813">Transport</keyword>
<comment type="caution">
    <text evidence="9">The sequence shown here is derived from an EMBL/GenBank/DDBJ whole genome shotgun (WGS) entry which is preliminary data.</text>
</comment>
<reference evidence="9" key="2">
    <citation type="journal article" date="2021" name="PeerJ">
        <title>Extensive microbial diversity within the chicken gut microbiome revealed by metagenomics and culture.</title>
        <authorList>
            <person name="Gilroy R."/>
            <person name="Ravi A."/>
            <person name="Getino M."/>
            <person name="Pursley I."/>
            <person name="Horton D.L."/>
            <person name="Alikhan N.F."/>
            <person name="Baker D."/>
            <person name="Gharbi K."/>
            <person name="Hall N."/>
            <person name="Watson M."/>
            <person name="Adriaenssens E.M."/>
            <person name="Foster-Nyarko E."/>
            <person name="Jarju S."/>
            <person name="Secka A."/>
            <person name="Antonio M."/>
            <person name="Oren A."/>
            <person name="Chaudhuri R.R."/>
            <person name="La Ragione R."/>
            <person name="Hildebrand F."/>
            <person name="Pallen M.J."/>
        </authorList>
    </citation>
    <scope>NUCLEOTIDE SEQUENCE</scope>
    <source>
        <strain evidence="9">20514</strain>
    </source>
</reference>
<dbReference type="PROSITE" id="PS51201">
    <property type="entry name" value="RCK_N"/>
    <property type="match status" value="2"/>
</dbReference>
<dbReference type="SUPFAM" id="SSF116726">
    <property type="entry name" value="TrkA C-terminal domain-like"/>
    <property type="match status" value="2"/>
</dbReference>
<dbReference type="Pfam" id="PF02254">
    <property type="entry name" value="TrkA_N"/>
    <property type="match status" value="2"/>
</dbReference>
<sequence length="452" mass="49877">MKIIIAGAGDVGTHLAKMLSNNSNSITVIDEKKERLMALAEYTDIITVEGSPSSIAVLKEAGVEDADLFIAVSPNDSQEVNIVSAILAKQMGARKVTSRVDNEEYLSYENKLLFTQMGIDLMFYPERIAANEIIELLKRTASAESIDFARGKLQMAVFKLEEDSPIIDMKVAEFAAAFPSETLTFRVVAISRNNETIIPKMDTRFKYHDLVFIIAKREGMPELMKFIGKSNIEVNKLMILGGGPIGEMVARQLSKQIDSIKIIEMKKERCIELSEILPDNVMVVNGDGRNSDTLAEESIKEYDAFVAVTSSTETNILTCAAAKKLGVGRTIAEVENLEYIKLAEGMGVDAVINKKLITAGRIFKFTLSDKVHFVKYMSGTNAEILEFVVAPDSWITKGKLKDLSFPQNAIIGGVIRGNESFIAVGDSEIEAYDRVAVFALPEVVKDVDKFFR</sequence>
<protein>
    <recommendedName>
        <fullName evidence="1">Trk system potassium uptake protein TrkA</fullName>
    </recommendedName>
</protein>
<dbReference type="Gene3D" id="3.40.50.720">
    <property type="entry name" value="NAD(P)-binding Rossmann-like Domain"/>
    <property type="match status" value="2"/>
</dbReference>
<dbReference type="NCBIfam" id="NF007039">
    <property type="entry name" value="PRK09496.3-2"/>
    <property type="match status" value="1"/>
</dbReference>
<name>A0A9D9EKW6_9BACT</name>
<dbReference type="AlphaFoldDB" id="A0A9D9EKW6"/>
<evidence type="ECO:0000256" key="2">
    <source>
        <dbReference type="ARBA" id="ARBA00022448"/>
    </source>
</evidence>
<dbReference type="InterPro" id="IPR050721">
    <property type="entry name" value="Trk_Ktr_HKT_K-transport"/>
</dbReference>
<proteinExistence type="predicted"/>
<dbReference type="NCBIfam" id="NF007032">
    <property type="entry name" value="PRK09496.1-4"/>
    <property type="match status" value="1"/>
</dbReference>
<accession>A0A9D9EKW6</accession>
<dbReference type="PANTHER" id="PTHR43833">
    <property type="entry name" value="POTASSIUM CHANNEL PROTEIN 2-RELATED-RELATED"/>
    <property type="match status" value="1"/>
</dbReference>
<dbReference type="Pfam" id="PF02080">
    <property type="entry name" value="TrkA_C"/>
    <property type="match status" value="2"/>
</dbReference>
<dbReference type="GO" id="GO:0015079">
    <property type="term" value="F:potassium ion transmembrane transporter activity"/>
    <property type="evidence" value="ECO:0007669"/>
    <property type="project" value="InterPro"/>
</dbReference>
<dbReference type="InterPro" id="IPR006037">
    <property type="entry name" value="RCK_C"/>
</dbReference>
<feature type="domain" description="RCK C-terminal" evidence="8">
    <location>
        <begin position="143"/>
        <end position="229"/>
    </location>
</feature>
<dbReference type="NCBIfam" id="NF007031">
    <property type="entry name" value="PRK09496.1-2"/>
    <property type="match status" value="1"/>
</dbReference>
<keyword evidence="5" id="KW-0520">NAD</keyword>
<dbReference type="SUPFAM" id="SSF51735">
    <property type="entry name" value="NAD(P)-binding Rossmann-fold domains"/>
    <property type="match status" value="2"/>
</dbReference>
<dbReference type="PRINTS" id="PR00335">
    <property type="entry name" value="KUPTAKETRKA"/>
</dbReference>
<organism evidence="9 10">
    <name type="scientific">Candidatus Cryptobacteroides merdigallinarum</name>
    <dbReference type="NCBI Taxonomy" id="2840770"/>
    <lineage>
        <taxon>Bacteria</taxon>
        <taxon>Pseudomonadati</taxon>
        <taxon>Bacteroidota</taxon>
        <taxon>Bacteroidia</taxon>
        <taxon>Bacteroidales</taxon>
        <taxon>Candidatus Cryptobacteroides</taxon>
    </lineage>
</organism>
<evidence type="ECO:0000259" key="7">
    <source>
        <dbReference type="PROSITE" id="PS51201"/>
    </source>
</evidence>
<dbReference type="InterPro" id="IPR006036">
    <property type="entry name" value="K_uptake_TrkA"/>
</dbReference>
<evidence type="ECO:0000256" key="1">
    <source>
        <dbReference type="ARBA" id="ARBA00017378"/>
    </source>
</evidence>
<dbReference type="PROSITE" id="PS51202">
    <property type="entry name" value="RCK_C"/>
    <property type="match status" value="2"/>
</dbReference>
<keyword evidence="3" id="KW-0633">Potassium transport</keyword>
<keyword evidence="6" id="KW-0406">Ion transport</keyword>
<gene>
    <name evidence="9" type="primary">trkA</name>
    <name evidence="9" type="ORF">IAC29_08870</name>
</gene>
<evidence type="ECO:0000256" key="5">
    <source>
        <dbReference type="ARBA" id="ARBA00023027"/>
    </source>
</evidence>
<feature type="domain" description="RCK N-terminal" evidence="7">
    <location>
        <begin position="1"/>
        <end position="135"/>
    </location>
</feature>
<dbReference type="InterPro" id="IPR036291">
    <property type="entry name" value="NAD(P)-bd_dom_sf"/>
</dbReference>
<evidence type="ECO:0000259" key="8">
    <source>
        <dbReference type="PROSITE" id="PS51202"/>
    </source>
</evidence>
<evidence type="ECO:0000313" key="10">
    <source>
        <dbReference type="Proteomes" id="UP000810252"/>
    </source>
</evidence>
<evidence type="ECO:0000256" key="6">
    <source>
        <dbReference type="ARBA" id="ARBA00023065"/>
    </source>
</evidence>
<dbReference type="Gene3D" id="3.30.70.1450">
    <property type="entry name" value="Regulator of K+ conductance, C-terminal domain"/>
    <property type="match status" value="2"/>
</dbReference>
<dbReference type="GO" id="GO:0005886">
    <property type="term" value="C:plasma membrane"/>
    <property type="evidence" value="ECO:0007669"/>
    <property type="project" value="InterPro"/>
</dbReference>
<feature type="domain" description="RCK N-terminal" evidence="7">
    <location>
        <begin position="234"/>
        <end position="352"/>
    </location>
</feature>